<keyword evidence="2" id="KW-1185">Reference proteome</keyword>
<dbReference type="WBParaSite" id="PSU_v2.g14779.t1">
    <property type="protein sequence ID" value="PSU_v2.g14779.t1"/>
    <property type="gene ID" value="PSU_v2.g14779"/>
</dbReference>
<reference evidence="3" key="1">
    <citation type="submission" date="2022-11" db="UniProtKB">
        <authorList>
            <consortium name="WormBaseParasite"/>
        </authorList>
    </citation>
    <scope>IDENTIFICATION</scope>
</reference>
<protein>
    <submittedName>
        <fullName evidence="3">Uncharacterized protein</fullName>
    </submittedName>
</protein>
<evidence type="ECO:0000313" key="2">
    <source>
        <dbReference type="Proteomes" id="UP000887577"/>
    </source>
</evidence>
<dbReference type="AlphaFoldDB" id="A0A914Y7Q5"/>
<dbReference type="Proteomes" id="UP000887577">
    <property type="component" value="Unplaced"/>
</dbReference>
<evidence type="ECO:0000313" key="3">
    <source>
        <dbReference type="WBParaSite" id="PSU_v2.g14779.t1"/>
    </source>
</evidence>
<organism evidence="2 3">
    <name type="scientific">Panagrolaimus superbus</name>
    <dbReference type="NCBI Taxonomy" id="310955"/>
    <lineage>
        <taxon>Eukaryota</taxon>
        <taxon>Metazoa</taxon>
        <taxon>Ecdysozoa</taxon>
        <taxon>Nematoda</taxon>
        <taxon>Chromadorea</taxon>
        <taxon>Rhabditida</taxon>
        <taxon>Tylenchina</taxon>
        <taxon>Panagrolaimomorpha</taxon>
        <taxon>Panagrolaimoidea</taxon>
        <taxon>Panagrolaimidae</taxon>
        <taxon>Panagrolaimus</taxon>
    </lineage>
</organism>
<evidence type="ECO:0000256" key="1">
    <source>
        <dbReference type="SAM" id="MobiDB-lite"/>
    </source>
</evidence>
<name>A0A914Y7Q5_9BILA</name>
<feature type="region of interest" description="Disordered" evidence="1">
    <location>
        <begin position="62"/>
        <end position="90"/>
    </location>
</feature>
<proteinExistence type="predicted"/>
<accession>A0A914Y7Q5</accession>
<sequence length="90" mass="9800">MAEWCRALILRPEPRSIILCFLLAFASMAIVQSQFVYTPYVYSSYVPYYGWVWGSNKNGGADAPMPPPPSSNGGGPAPMGPSFTNNAPRL</sequence>